<comment type="catalytic activity">
    <reaction evidence="10 13">
        <text>O-acetyl-L-serine + hydrogen sulfide = L-cysteine + acetate</text>
        <dbReference type="Rhea" id="RHEA:14829"/>
        <dbReference type="ChEBI" id="CHEBI:29919"/>
        <dbReference type="ChEBI" id="CHEBI:30089"/>
        <dbReference type="ChEBI" id="CHEBI:35235"/>
        <dbReference type="ChEBI" id="CHEBI:58340"/>
        <dbReference type="EC" id="2.5.1.47"/>
    </reaction>
</comment>
<dbReference type="PANTHER" id="PTHR10314">
    <property type="entry name" value="CYSTATHIONINE BETA-SYNTHASE"/>
    <property type="match status" value="1"/>
</dbReference>
<feature type="binding site" evidence="11">
    <location>
        <position position="75"/>
    </location>
    <ligand>
        <name>pyridoxal 5'-phosphate</name>
        <dbReference type="ChEBI" id="CHEBI:597326"/>
    </ligand>
</feature>
<dbReference type="SUPFAM" id="SSF53686">
    <property type="entry name" value="Tryptophan synthase beta subunit-like PLP-dependent enzymes"/>
    <property type="match status" value="1"/>
</dbReference>
<feature type="binding site" evidence="11">
    <location>
        <position position="275"/>
    </location>
    <ligand>
        <name>pyridoxal 5'-phosphate</name>
        <dbReference type="ChEBI" id="CHEBI:597326"/>
    </ligand>
</feature>
<protein>
    <recommendedName>
        <fullName evidence="5 13">Cysteine synthase</fullName>
        <ecNumber evidence="4 13">2.5.1.47</ecNumber>
    </recommendedName>
</protein>
<comment type="cofactor">
    <cofactor evidence="1 11 13">
        <name>pyridoxal 5'-phosphate</name>
        <dbReference type="ChEBI" id="CHEBI:597326"/>
    </cofactor>
</comment>
<dbReference type="EMBL" id="PNIN01000048">
    <property type="protein sequence ID" value="PMP70844.1"/>
    <property type="molecule type" value="Genomic_DNA"/>
</dbReference>
<evidence type="ECO:0000256" key="5">
    <source>
        <dbReference type="ARBA" id="ARBA00019371"/>
    </source>
</evidence>
<evidence type="ECO:0000259" key="14">
    <source>
        <dbReference type="Pfam" id="PF00291"/>
    </source>
</evidence>
<evidence type="ECO:0000256" key="3">
    <source>
        <dbReference type="ARBA" id="ARBA00007103"/>
    </source>
</evidence>
<dbReference type="AlphaFoldDB" id="A0A2J6WKD1"/>
<comment type="similarity">
    <text evidence="3 13">Belongs to the cysteine synthase/cystathionine beta-synthase family.</text>
</comment>
<dbReference type="GO" id="GO:0004124">
    <property type="term" value="F:cysteine synthase activity"/>
    <property type="evidence" value="ECO:0007669"/>
    <property type="project" value="UniProtKB-UniRule"/>
</dbReference>
<comment type="pathway">
    <text evidence="2">Amino-acid biosynthesis; L-cysteine biosynthesis; L-cysteine from L-serine: step 2/2.</text>
</comment>
<name>A0A2J6WKD1_9BACT</name>
<feature type="modified residue" description="N6-(pyridoxal phosphate)lysine" evidence="12">
    <location>
        <position position="45"/>
    </location>
</feature>
<accession>A0A2J6WKD1</accession>
<keyword evidence="7 13" id="KW-0808">Transferase</keyword>
<dbReference type="InterPro" id="IPR001926">
    <property type="entry name" value="TrpB-like_PALP"/>
</dbReference>
<dbReference type="EC" id="2.5.1.47" evidence="4 13"/>
<evidence type="ECO:0000313" key="16">
    <source>
        <dbReference type="Proteomes" id="UP000242881"/>
    </source>
</evidence>
<evidence type="ECO:0000256" key="4">
    <source>
        <dbReference type="ARBA" id="ARBA00012681"/>
    </source>
</evidence>
<dbReference type="InterPro" id="IPR005856">
    <property type="entry name" value="Cys_synth"/>
</dbReference>
<dbReference type="Proteomes" id="UP000242881">
    <property type="component" value="Unassembled WGS sequence"/>
</dbReference>
<dbReference type="InterPro" id="IPR050214">
    <property type="entry name" value="Cys_Synth/Cystath_Beta-Synth"/>
</dbReference>
<dbReference type="FunFam" id="3.40.50.1100:FF:000002">
    <property type="entry name" value="Cysteine synthase"/>
    <property type="match status" value="1"/>
</dbReference>
<dbReference type="InterPro" id="IPR005859">
    <property type="entry name" value="CysK"/>
</dbReference>
<dbReference type="NCBIfam" id="TIGR01139">
    <property type="entry name" value="cysK"/>
    <property type="match status" value="1"/>
</dbReference>
<evidence type="ECO:0000256" key="8">
    <source>
        <dbReference type="ARBA" id="ARBA00022898"/>
    </source>
</evidence>
<dbReference type="GO" id="GO:0006535">
    <property type="term" value="P:cysteine biosynthetic process from serine"/>
    <property type="evidence" value="ECO:0007669"/>
    <property type="project" value="UniProtKB-UniRule"/>
</dbReference>
<organism evidence="15 16">
    <name type="scientific">Calditerrivibrio nitroreducens</name>
    <dbReference type="NCBI Taxonomy" id="477976"/>
    <lineage>
        <taxon>Bacteria</taxon>
        <taxon>Pseudomonadati</taxon>
        <taxon>Deferribacterota</taxon>
        <taxon>Deferribacteres</taxon>
        <taxon>Deferribacterales</taxon>
        <taxon>Calditerrivibrionaceae</taxon>
    </lineage>
</organism>
<dbReference type="InterPro" id="IPR036052">
    <property type="entry name" value="TrpB-like_PALP_sf"/>
</dbReference>
<dbReference type="CDD" id="cd01561">
    <property type="entry name" value="CBS_like"/>
    <property type="match status" value="1"/>
</dbReference>
<evidence type="ECO:0000256" key="1">
    <source>
        <dbReference type="ARBA" id="ARBA00001933"/>
    </source>
</evidence>
<keyword evidence="9 13" id="KW-0198">Cysteine biosynthesis</keyword>
<evidence type="ECO:0000256" key="13">
    <source>
        <dbReference type="RuleBase" id="RU003985"/>
    </source>
</evidence>
<keyword evidence="8 11" id="KW-0663">Pyridoxal phosphate</keyword>
<evidence type="ECO:0000256" key="9">
    <source>
        <dbReference type="ARBA" id="ARBA00023192"/>
    </source>
</evidence>
<proteinExistence type="inferred from homology"/>
<evidence type="ECO:0000313" key="15">
    <source>
        <dbReference type="EMBL" id="PMP70844.1"/>
    </source>
</evidence>
<evidence type="ECO:0000256" key="2">
    <source>
        <dbReference type="ARBA" id="ARBA00004962"/>
    </source>
</evidence>
<dbReference type="Gene3D" id="3.40.50.1100">
    <property type="match status" value="2"/>
</dbReference>
<sequence length="315" mass="34584">MNNYYESYFKTIGNTPLVRLSRIDKGLKGKLFAKLESRNPAFSVKDRIAYAMILDAIKKGLLRDGMEIVEPTSGNTGIALSMMAASFGFKIKITMPESMSIERRALMKQFGAELILTPADKGMKGAIDKANELINEQPEKFFMPGQFDNPANPKIHEATTGPEIFRDLKGEVDYFVAGVGTGGTITGTSRFLKRVSFNKVLSIAVEPSKSPAITKYLKNEQFTPTPHKIQGIGAGFIPKNLEISVVDEVLQIEDEEAIETARRLFLEEGIMAGISSGANLAAALKIASRDEAKGKNIVFIVCDTGERYLSTQLFQ</sequence>
<comment type="caution">
    <text evidence="15">The sequence shown here is derived from an EMBL/GenBank/DDBJ whole genome shotgun (WGS) entry which is preliminary data.</text>
</comment>
<evidence type="ECO:0000256" key="12">
    <source>
        <dbReference type="PIRSR" id="PIRSR605856-51"/>
    </source>
</evidence>
<dbReference type="NCBIfam" id="TIGR01136">
    <property type="entry name" value="cysKM"/>
    <property type="match status" value="1"/>
</dbReference>
<gene>
    <name evidence="15" type="primary">cysK</name>
    <name evidence="15" type="ORF">C0187_04820</name>
</gene>
<dbReference type="PROSITE" id="PS00901">
    <property type="entry name" value="CYS_SYNTHASE"/>
    <property type="match status" value="1"/>
</dbReference>
<keyword evidence="6 13" id="KW-0028">Amino-acid biosynthesis</keyword>
<reference evidence="15 16" key="1">
    <citation type="submission" date="2018-01" db="EMBL/GenBank/DDBJ databases">
        <title>Metagenomic assembled genomes from two thermal pools in the Uzon Caldera, Kamchatka, Russia.</title>
        <authorList>
            <person name="Wilkins L."/>
            <person name="Ettinger C."/>
        </authorList>
    </citation>
    <scope>NUCLEOTIDE SEQUENCE [LARGE SCALE GENOMIC DNA]</scope>
    <source>
        <strain evidence="15">ZAV-05</strain>
    </source>
</reference>
<feature type="domain" description="Tryptophan synthase beta chain-like PALP" evidence="14">
    <location>
        <begin position="10"/>
        <end position="303"/>
    </location>
</feature>
<evidence type="ECO:0000256" key="10">
    <source>
        <dbReference type="ARBA" id="ARBA00047931"/>
    </source>
</evidence>
<feature type="binding site" evidence="11">
    <location>
        <begin position="180"/>
        <end position="184"/>
    </location>
    <ligand>
        <name>pyridoxal 5'-phosphate</name>
        <dbReference type="ChEBI" id="CHEBI:597326"/>
    </ligand>
</feature>
<evidence type="ECO:0000256" key="6">
    <source>
        <dbReference type="ARBA" id="ARBA00022605"/>
    </source>
</evidence>
<dbReference type="FunFam" id="3.40.50.1100:FF:000118">
    <property type="entry name" value="Related to CYS4-cystathionine beta-synthase"/>
    <property type="match status" value="1"/>
</dbReference>
<evidence type="ECO:0000256" key="11">
    <source>
        <dbReference type="PIRSR" id="PIRSR605856-50"/>
    </source>
</evidence>
<dbReference type="InterPro" id="IPR001216">
    <property type="entry name" value="P-phosphate_BS"/>
</dbReference>
<dbReference type="Pfam" id="PF00291">
    <property type="entry name" value="PALP"/>
    <property type="match status" value="1"/>
</dbReference>
<evidence type="ECO:0000256" key="7">
    <source>
        <dbReference type="ARBA" id="ARBA00022679"/>
    </source>
</evidence>